<dbReference type="CDD" id="cd12381">
    <property type="entry name" value="RRM4_I_PABPs"/>
    <property type="match status" value="1"/>
</dbReference>
<accession>A0ABQ9KQ97</accession>
<feature type="domain" description="RRM" evidence="8">
    <location>
        <begin position="129"/>
        <end position="206"/>
    </location>
</feature>
<protein>
    <recommendedName>
        <fullName evidence="7">Polyadenylate-binding protein</fullName>
        <shortName evidence="7">PABP</shortName>
    </recommendedName>
</protein>
<evidence type="ECO:0000256" key="5">
    <source>
        <dbReference type="ARBA" id="ARBA00022884"/>
    </source>
</evidence>
<dbReference type="SMART" id="SM00360">
    <property type="entry name" value="RRM"/>
    <property type="match status" value="4"/>
</dbReference>
<dbReference type="Proteomes" id="UP001174677">
    <property type="component" value="Chromosome 16"/>
</dbReference>
<dbReference type="CDD" id="cd12380">
    <property type="entry name" value="RRM3_I_PABPs"/>
    <property type="match status" value="1"/>
</dbReference>
<gene>
    <name evidence="10" type="ORF">P3X46_028377</name>
</gene>
<dbReference type="SUPFAM" id="SSF54928">
    <property type="entry name" value="RNA-binding domain, RBD"/>
    <property type="match status" value="3"/>
</dbReference>
<dbReference type="Gene3D" id="3.30.70.330">
    <property type="match status" value="4"/>
</dbReference>
<feature type="domain" description="RRM" evidence="8">
    <location>
        <begin position="324"/>
        <end position="401"/>
    </location>
</feature>
<keyword evidence="11" id="KW-1185">Reference proteome</keyword>
<sequence>MAVAAAVAASASATVNASSVPFTPTPAVAAVTGGVGPFVNASLYVGDLEHNVNEGQLYDLFSQVAQVVSVRVCRDQAKRSSLGYAYVNFSNPQDAANAMEALNFTPLNGKTIRIMFSHRDPSIRKSGYANVFIKNLDTSLDNKALHDTFAVFGRVLSCKVAFDSNGQSKGYGFVQFENEDAAQSAIKRLNGMLINDKQVYVGLFVRRQERIRANGSPKFTNVYVKNLSETTTDEDLKKIFGAYGTITSAVVMKDQNGKSRCFGFVNFQNPDSAAAAAEKLNGATINDDKVWYVGRAQRKAERESELKAKFEQERIRRYEKLKGANLYLKNLDESINDEKLKELFAEFGSITSCKVMLDHQGQSKGSGFVAFSTPEEASKALNEFNGKMIERKPLYVAVAQRKEERKARLQAHFAQLRAPGGISSLPSGIPGYHPGAPRLAPQQLYFGQGTPGMIPPQHAGYGFQQQLMPGVRPGVTPNFMMPYHLQRQGQPGQRMGVRRGGNPHQMQQQQLLHRNNNQGLRYMGNARNGIDSSSVPQGLVGPVMPLPIEVSGNPIDIQQPVTISTLASALASASPDTRNEMLGDHLYPLVKRLQPDHVAKVTGMLLEMDQTEVLHLIESPDALKKKVAEAMQVLREASASVVGDQLGSLGLTE</sequence>
<comment type="subcellular location">
    <subcellularLocation>
        <location evidence="1 7">Cytoplasm</location>
    </subcellularLocation>
</comment>
<evidence type="ECO:0000313" key="10">
    <source>
        <dbReference type="EMBL" id="KAJ9146062.1"/>
    </source>
</evidence>
<feature type="domain" description="RRM" evidence="8">
    <location>
        <begin position="220"/>
        <end position="298"/>
    </location>
</feature>
<dbReference type="Gene3D" id="1.10.1900.10">
    <property type="entry name" value="c-terminal domain of poly(a) binding protein"/>
    <property type="match status" value="1"/>
</dbReference>
<evidence type="ECO:0000256" key="3">
    <source>
        <dbReference type="ARBA" id="ARBA00022490"/>
    </source>
</evidence>
<dbReference type="EMBL" id="JARPOI010000016">
    <property type="protein sequence ID" value="KAJ9146062.1"/>
    <property type="molecule type" value="Genomic_DNA"/>
</dbReference>
<evidence type="ECO:0000256" key="4">
    <source>
        <dbReference type="ARBA" id="ARBA00022737"/>
    </source>
</evidence>
<evidence type="ECO:0000256" key="1">
    <source>
        <dbReference type="ARBA" id="ARBA00004496"/>
    </source>
</evidence>
<dbReference type="NCBIfam" id="TIGR01628">
    <property type="entry name" value="PABP-1234"/>
    <property type="match status" value="1"/>
</dbReference>
<dbReference type="SUPFAM" id="SSF63570">
    <property type="entry name" value="PABC (PABP) domain"/>
    <property type="match status" value="1"/>
</dbReference>
<dbReference type="SMART" id="SM00361">
    <property type="entry name" value="RRM_1"/>
    <property type="match status" value="4"/>
</dbReference>
<evidence type="ECO:0000256" key="6">
    <source>
        <dbReference type="PROSITE-ProRule" id="PRU00176"/>
    </source>
</evidence>
<dbReference type="Pfam" id="PF00076">
    <property type="entry name" value="RRM_1"/>
    <property type="match status" value="4"/>
</dbReference>
<evidence type="ECO:0000313" key="11">
    <source>
        <dbReference type="Proteomes" id="UP001174677"/>
    </source>
</evidence>
<reference evidence="10" key="1">
    <citation type="journal article" date="2023" name="Plant Biotechnol. J.">
        <title>Chromosome-level wild Hevea brasiliensis genome provides new tools for genomic-assisted breeding and valuable loci to elevate rubber yield.</title>
        <authorList>
            <person name="Cheng H."/>
            <person name="Song X."/>
            <person name="Hu Y."/>
            <person name="Wu T."/>
            <person name="Yang Q."/>
            <person name="An Z."/>
            <person name="Feng S."/>
            <person name="Deng Z."/>
            <person name="Wu W."/>
            <person name="Zeng X."/>
            <person name="Tu M."/>
            <person name="Wang X."/>
            <person name="Huang H."/>
        </authorList>
    </citation>
    <scope>NUCLEOTIDE SEQUENCE</scope>
    <source>
        <strain evidence="10">MT/VB/25A 57/8</strain>
    </source>
</reference>
<keyword evidence="3 7" id="KW-0963">Cytoplasm</keyword>
<dbReference type="InterPro" id="IPR000504">
    <property type="entry name" value="RRM_dom"/>
</dbReference>
<comment type="similarity">
    <text evidence="2 7">Belongs to the polyadenylate-binding protein type-1 family.</text>
</comment>
<dbReference type="InterPro" id="IPR045305">
    <property type="entry name" value="RRM2_I_PABPs"/>
</dbReference>
<comment type="function">
    <text evidence="7">Binds the poly(A) tail of mRNA.</text>
</comment>
<keyword evidence="5 6" id="KW-0694">RNA-binding</keyword>
<dbReference type="Pfam" id="PF00658">
    <property type="entry name" value="MLLE"/>
    <property type="match status" value="1"/>
</dbReference>
<feature type="domain" description="RRM" evidence="8">
    <location>
        <begin position="41"/>
        <end position="119"/>
    </location>
</feature>
<dbReference type="InterPro" id="IPR002004">
    <property type="entry name" value="PABP_HYD_C"/>
</dbReference>
<dbReference type="InterPro" id="IPR003954">
    <property type="entry name" value="RRM_euk-type"/>
</dbReference>
<keyword evidence="4" id="KW-0677">Repeat</keyword>
<dbReference type="PROSITE" id="PS50102">
    <property type="entry name" value="RRM"/>
    <property type="match status" value="4"/>
</dbReference>
<evidence type="ECO:0000259" key="8">
    <source>
        <dbReference type="PROSITE" id="PS50102"/>
    </source>
</evidence>
<dbReference type="InterPro" id="IPR012677">
    <property type="entry name" value="Nucleotide-bd_a/b_plait_sf"/>
</dbReference>
<dbReference type="CDD" id="cd12379">
    <property type="entry name" value="RRM2_I_PABPs"/>
    <property type="match status" value="1"/>
</dbReference>
<dbReference type="InterPro" id="IPR035979">
    <property type="entry name" value="RBD_domain_sf"/>
</dbReference>
<evidence type="ECO:0000256" key="7">
    <source>
        <dbReference type="RuleBase" id="RU362004"/>
    </source>
</evidence>
<evidence type="ECO:0000259" key="9">
    <source>
        <dbReference type="PROSITE" id="PS51309"/>
    </source>
</evidence>
<dbReference type="InterPro" id="IPR036053">
    <property type="entry name" value="PABP-dom"/>
</dbReference>
<dbReference type="InterPro" id="IPR006515">
    <property type="entry name" value="PABP_1234"/>
</dbReference>
<feature type="domain" description="PABC" evidence="9">
    <location>
        <begin position="562"/>
        <end position="639"/>
    </location>
</feature>
<dbReference type="PANTHER" id="PTHR24012">
    <property type="entry name" value="RNA BINDING PROTEIN"/>
    <property type="match status" value="1"/>
</dbReference>
<organism evidence="10 11">
    <name type="scientific">Hevea brasiliensis</name>
    <name type="common">Para rubber tree</name>
    <name type="synonym">Siphonia brasiliensis</name>
    <dbReference type="NCBI Taxonomy" id="3981"/>
    <lineage>
        <taxon>Eukaryota</taxon>
        <taxon>Viridiplantae</taxon>
        <taxon>Streptophyta</taxon>
        <taxon>Embryophyta</taxon>
        <taxon>Tracheophyta</taxon>
        <taxon>Spermatophyta</taxon>
        <taxon>Magnoliopsida</taxon>
        <taxon>eudicotyledons</taxon>
        <taxon>Gunneridae</taxon>
        <taxon>Pentapetalae</taxon>
        <taxon>rosids</taxon>
        <taxon>fabids</taxon>
        <taxon>Malpighiales</taxon>
        <taxon>Euphorbiaceae</taxon>
        <taxon>Crotonoideae</taxon>
        <taxon>Micrandreae</taxon>
        <taxon>Hevea</taxon>
    </lineage>
</organism>
<dbReference type="PROSITE" id="PS51309">
    <property type="entry name" value="PABC"/>
    <property type="match status" value="1"/>
</dbReference>
<proteinExistence type="inferred from homology"/>
<dbReference type="SMART" id="SM00517">
    <property type="entry name" value="PolyA"/>
    <property type="match status" value="1"/>
</dbReference>
<name>A0ABQ9KQ97_HEVBR</name>
<comment type="caution">
    <text evidence="10">The sequence shown here is derived from an EMBL/GenBank/DDBJ whole genome shotgun (WGS) entry which is preliminary data.</text>
</comment>
<evidence type="ECO:0000256" key="2">
    <source>
        <dbReference type="ARBA" id="ARBA00008557"/>
    </source>
</evidence>